<accession>A0A0H5BR11</accession>
<geneLocation type="nucleomorph" evidence="1"/>
<dbReference type="AlphaFoldDB" id="A0A0H5BR11"/>
<organism evidence="1">
    <name type="scientific">Amorphochlora amoebiformis</name>
    <dbReference type="NCBI Taxonomy" id="1561963"/>
    <lineage>
        <taxon>Eukaryota</taxon>
        <taxon>Sar</taxon>
        <taxon>Rhizaria</taxon>
        <taxon>Cercozoa</taxon>
        <taxon>Chlorarachniophyceae</taxon>
        <taxon>Amorphochlora</taxon>
    </lineage>
</organism>
<keyword evidence="1" id="KW-0542">Nucleomorph</keyword>
<reference evidence="1" key="1">
    <citation type="journal article" date="2015" name="Genome Biol. Evol.">
        <title>Nucleomorph Genome Sequences of Two Chlorarachniophytes, Amorphochlora amoebiformis and Lotharella vacuolata.</title>
        <authorList>
            <person name="Suzuki S."/>
            <person name="Shirato S."/>
            <person name="Hirakawa Y."/>
            <person name="Ishida K."/>
        </authorList>
    </citation>
    <scope>NUCLEOTIDE SEQUENCE</scope>
    <source>
        <strain evidence="1">CCMP2058</strain>
    </source>
</reference>
<dbReference type="Gene3D" id="2.40.50.140">
    <property type="entry name" value="Nucleic acid-binding proteins"/>
    <property type="match status" value="1"/>
</dbReference>
<dbReference type="SUPFAM" id="SSF50249">
    <property type="entry name" value="Nucleic acid-binding proteins"/>
    <property type="match status" value="1"/>
</dbReference>
<dbReference type="EMBL" id="AB996603">
    <property type="protein sequence ID" value="BAS01889.1"/>
    <property type="molecule type" value="Genomic_DNA"/>
</dbReference>
<proteinExistence type="predicted"/>
<protein>
    <submittedName>
        <fullName evidence="1">Uncharacterized protein</fullName>
    </submittedName>
</protein>
<name>A0A0H5BR11_9EUKA</name>
<evidence type="ECO:0000313" key="1">
    <source>
        <dbReference type="EMBL" id="BAS01889.1"/>
    </source>
</evidence>
<sequence>MVQRIFLIPSPCELHLNYFIYTYSKSVCYKMDYCNIFLFKKLPEKRDVVIGEITEVKKFGYYIKLLQYKKTFGLFYNDDHKKTGFKKFEKFTANNKINLFLVLDVKKINNFIDLSYIKNERKRIEFIYYNCLKNNKISTIIESVITKYSLDRHHFFLFFIKRLKININNTLEFIYNLITRFNKIYKSVRKYKLLKMSELKLLKIVESKVTEHLTMPKSYSKLEIKLLYCSYGYLSFFNRVILKYLTPLSVFLRFFMHLDNNSNMILKYYNTLISKLKKHYYVTISRIKYIYRINDLYFI</sequence>
<dbReference type="InterPro" id="IPR012340">
    <property type="entry name" value="NA-bd_OB-fold"/>
</dbReference>